<accession>A0A510JES9</accession>
<evidence type="ECO:0000313" key="2">
    <source>
        <dbReference type="Proteomes" id="UP000321606"/>
    </source>
</evidence>
<dbReference type="STRING" id="714315.GCA_000516535_01494"/>
<dbReference type="Pfam" id="PF14131">
    <property type="entry name" value="DUF4298"/>
    <property type="match status" value="1"/>
</dbReference>
<dbReference type="AlphaFoldDB" id="A0A510JES9"/>
<sequence length="101" mass="11881">MDKIKNIENMEKILNNTENIFKEFQAVLDKLEKNQKDYKKLITYYGSEEWFSDVEDSNNNLLPKDLKCGVLSEDAVYNMISDNHELAVKMLEIATEMIKRD</sequence>
<dbReference type="EMBL" id="AP019822">
    <property type="protein sequence ID" value="BBM36543.1"/>
    <property type="molecule type" value="Genomic_DNA"/>
</dbReference>
<dbReference type="RefSeq" id="WP_006806759.1">
    <property type="nucleotide sequence ID" value="NZ_AP019822.1"/>
</dbReference>
<organism evidence="1 2">
    <name type="scientific">Pseudoleptotrichia goodfellowii</name>
    <dbReference type="NCBI Taxonomy" id="157692"/>
    <lineage>
        <taxon>Bacteria</taxon>
        <taxon>Fusobacteriati</taxon>
        <taxon>Fusobacteriota</taxon>
        <taxon>Fusobacteriia</taxon>
        <taxon>Fusobacteriales</taxon>
        <taxon>Leptotrichiaceae</taxon>
        <taxon>Pseudoleptotrichia</taxon>
    </lineage>
</organism>
<gene>
    <name evidence="1" type="ORF">JCM16774_1487</name>
</gene>
<dbReference type="OrthoDB" id="80787at2"/>
<name>A0A510JES9_9FUSO</name>
<protein>
    <submittedName>
        <fullName evidence="1">Uncharacterized protein</fullName>
    </submittedName>
</protein>
<dbReference type="InterPro" id="IPR025384">
    <property type="entry name" value="DUF4298"/>
</dbReference>
<reference evidence="1 2" key="1">
    <citation type="submission" date="2019-07" db="EMBL/GenBank/DDBJ databases">
        <title>Complete Genome Sequence of Leptotrichia goodfellowii Strain JCM 16774.</title>
        <authorList>
            <person name="Watanabe S."/>
            <person name="Cui L."/>
        </authorList>
    </citation>
    <scope>NUCLEOTIDE SEQUENCE [LARGE SCALE GENOMIC DNA]</scope>
    <source>
        <strain evidence="1 2">JCM16774</strain>
    </source>
</reference>
<proteinExistence type="predicted"/>
<dbReference type="Proteomes" id="UP000321606">
    <property type="component" value="Chromosome"/>
</dbReference>
<evidence type="ECO:0000313" key="1">
    <source>
        <dbReference type="EMBL" id="BBM36543.1"/>
    </source>
</evidence>
<dbReference type="KEGG" id="lgo:JCM16774_1487"/>